<feature type="compositionally biased region" description="Polar residues" evidence="9">
    <location>
        <begin position="1"/>
        <end position="21"/>
    </location>
</feature>
<dbReference type="GeneID" id="19016344"/>
<dbReference type="Pfam" id="PF09731">
    <property type="entry name" value="Mitofilin"/>
    <property type="match status" value="1"/>
</dbReference>
<evidence type="ECO:0000256" key="1">
    <source>
        <dbReference type="ARBA" id="ARBA00004273"/>
    </source>
</evidence>
<keyword evidence="7" id="KW-0472">Membrane</keyword>
<evidence type="ECO:0000313" key="10">
    <source>
        <dbReference type="EMBL" id="CCO16155.1"/>
    </source>
</evidence>
<evidence type="ECO:0000313" key="11">
    <source>
        <dbReference type="Proteomes" id="UP000198341"/>
    </source>
</evidence>
<comment type="similarity">
    <text evidence="2">Belongs to the MICOS complex subunit Mic60 family.</text>
</comment>
<dbReference type="Proteomes" id="UP000198341">
    <property type="component" value="Chromosome 4"/>
</dbReference>
<dbReference type="InterPro" id="IPR019133">
    <property type="entry name" value="MIC60"/>
</dbReference>
<dbReference type="OrthoDB" id="515755at2759"/>
<feature type="coiled-coil region" evidence="8">
    <location>
        <begin position="25"/>
        <end position="86"/>
    </location>
</feature>
<organism evidence="10 11">
    <name type="scientific">Bathycoccus prasinos</name>
    <dbReference type="NCBI Taxonomy" id="41875"/>
    <lineage>
        <taxon>Eukaryota</taxon>
        <taxon>Viridiplantae</taxon>
        <taxon>Chlorophyta</taxon>
        <taxon>Mamiellophyceae</taxon>
        <taxon>Mamiellales</taxon>
        <taxon>Bathycoccaceae</taxon>
        <taxon>Bathycoccus</taxon>
    </lineage>
</organism>
<dbReference type="PANTHER" id="PTHR15415">
    <property type="entry name" value="MITOFILIN"/>
    <property type="match status" value="1"/>
</dbReference>
<evidence type="ECO:0000256" key="3">
    <source>
        <dbReference type="ARBA" id="ARBA00022692"/>
    </source>
</evidence>
<keyword evidence="11" id="KW-1185">Reference proteome</keyword>
<feature type="region of interest" description="Disordered" evidence="9">
    <location>
        <begin position="1"/>
        <end position="22"/>
    </location>
</feature>
<keyword evidence="6" id="KW-0496">Mitochondrion</keyword>
<dbReference type="PANTHER" id="PTHR15415:SF7">
    <property type="entry name" value="MICOS COMPLEX SUBUNIT MIC60"/>
    <property type="match status" value="1"/>
</dbReference>
<name>K8EUL2_9CHLO</name>
<evidence type="ECO:0000256" key="4">
    <source>
        <dbReference type="ARBA" id="ARBA00022792"/>
    </source>
</evidence>
<dbReference type="STRING" id="41875.K8EUL2"/>
<evidence type="ECO:0000256" key="6">
    <source>
        <dbReference type="ARBA" id="ARBA00023128"/>
    </source>
</evidence>
<dbReference type="KEGG" id="bpg:Bathy04g03180"/>
<reference evidence="10 11" key="1">
    <citation type="submission" date="2011-10" db="EMBL/GenBank/DDBJ databases">
        <authorList>
            <person name="Genoscope - CEA"/>
        </authorList>
    </citation>
    <scope>NUCLEOTIDE SEQUENCE [LARGE SCALE GENOMIC DNA]</scope>
    <source>
        <strain evidence="10 11">RCC 1105</strain>
    </source>
</reference>
<evidence type="ECO:0000256" key="2">
    <source>
        <dbReference type="ARBA" id="ARBA00010877"/>
    </source>
</evidence>
<gene>
    <name evidence="10" type="ORF">Bathy04g03180</name>
</gene>
<evidence type="ECO:0000256" key="8">
    <source>
        <dbReference type="SAM" id="Coils"/>
    </source>
</evidence>
<evidence type="ECO:0008006" key="12">
    <source>
        <dbReference type="Google" id="ProtNLM"/>
    </source>
</evidence>
<keyword evidence="8" id="KW-0175">Coiled coil</keyword>
<accession>K8EUL2</accession>
<dbReference type="RefSeq" id="XP_007513630.1">
    <property type="nucleotide sequence ID" value="XM_007513568.1"/>
</dbReference>
<protein>
    <recommendedName>
        <fullName evidence="12">MICOS complex subunit MIC60</fullName>
    </recommendedName>
</protein>
<keyword evidence="5" id="KW-1133">Transmembrane helix</keyword>
<dbReference type="AlphaFoldDB" id="K8EUL2"/>
<dbReference type="EMBL" id="FO082275">
    <property type="protein sequence ID" value="CCO16155.1"/>
    <property type="molecule type" value="Genomic_DNA"/>
</dbReference>
<keyword evidence="3" id="KW-0812">Transmembrane</keyword>
<dbReference type="GO" id="GO:0061617">
    <property type="term" value="C:MICOS complex"/>
    <property type="evidence" value="ECO:0007669"/>
    <property type="project" value="TreeGrafter"/>
</dbReference>
<evidence type="ECO:0000256" key="7">
    <source>
        <dbReference type="ARBA" id="ARBA00023136"/>
    </source>
</evidence>
<evidence type="ECO:0000256" key="9">
    <source>
        <dbReference type="SAM" id="MobiDB-lite"/>
    </source>
</evidence>
<keyword evidence="4" id="KW-0999">Mitochondrion inner membrane</keyword>
<evidence type="ECO:0000256" key="5">
    <source>
        <dbReference type="ARBA" id="ARBA00022989"/>
    </source>
</evidence>
<dbReference type="GO" id="GO:0042407">
    <property type="term" value="P:cristae formation"/>
    <property type="evidence" value="ECO:0007669"/>
    <property type="project" value="TreeGrafter"/>
</dbReference>
<comment type="subcellular location">
    <subcellularLocation>
        <location evidence="1">Mitochondrion inner membrane</location>
    </subcellularLocation>
</comment>
<proteinExistence type="inferred from homology"/>
<sequence>MDPADASSSSQKQEQLENNVEASKLDRALDELALKQANVQALETKMREMEKQHVEDLEKNEREHALKAEETVLAERAKRVKQLDEERVRFGALKTVLSSRRKALEEAKIAHEIVAGVSKLSEKIEKGESFAREMRVLKKVAENDDVLRALLSVTEKTLDRLASKDVPTVAQLRDALEKQVKRDARRVYLIPKEGGGMLAHAVASLASLIKVEEVVGKDNNTSLEAAISKVEMLLRDDRDSVGDAARILLKASEYSKAKDVVQSWATSAMEREEIDFILRSLIAHANAKSSGV</sequence>